<proteinExistence type="predicted"/>
<sequence>MKPFHYCLAFLILISSCKRKDPILSDKITISEAKQSYNNVTFDFKNSIGMIDSLPKNLKWETCYERQISGESCLILDIHPTPTRQIKSQNSKYPPNIERYLLFRKNKSGIINFELVTFFANNDAKNSLSILVFDNSGRLSRSFVSDGVNLFTTNIDTLRYQNHLTRMPGGSLCIETDWYTCLSFRGISYGCTYNYSTRQCVDIPDNGSGSAINNPSIDPVGGGNFDYNSVPAIRFTRWIVAPAVDRLIADLKKYFGCFNINSTSIYNITLYVKQPIPNSRIIVSDGYGNKLPSSLDLNSLTVGHTFLGFSQSGGASTPVSRYVGFYPSTMVSPFLPETSGAIADNSNTAYDVSITFKVSGAQFKTAMDQFAAATKGNYNLNWNNCTDICISALNIIGLNVPKTIGTWPLGQGANPADLGEDLRLFNSTSITQKNLTGGTSPANTFQCK</sequence>
<protein>
    <submittedName>
        <fullName evidence="1">Uncharacterized protein</fullName>
    </submittedName>
</protein>
<evidence type="ECO:0000313" key="1">
    <source>
        <dbReference type="EMBL" id="SKD09835.1"/>
    </source>
</evidence>
<name>A0A1T5PAS3_9BACT</name>
<dbReference type="STRING" id="393003.SAMN05660461_5728"/>
<dbReference type="AlphaFoldDB" id="A0A1T5PAS3"/>
<dbReference type="RefSeq" id="WP_079472975.1">
    <property type="nucleotide sequence ID" value="NZ_FUZZ01000005.1"/>
</dbReference>
<dbReference type="EMBL" id="FUZZ01000005">
    <property type="protein sequence ID" value="SKD09835.1"/>
    <property type="molecule type" value="Genomic_DNA"/>
</dbReference>
<gene>
    <name evidence="1" type="ORF">SAMN05660461_5728</name>
</gene>
<keyword evidence="2" id="KW-1185">Reference proteome</keyword>
<evidence type="ECO:0000313" key="2">
    <source>
        <dbReference type="Proteomes" id="UP000190166"/>
    </source>
</evidence>
<dbReference type="Proteomes" id="UP000190166">
    <property type="component" value="Unassembled WGS sequence"/>
</dbReference>
<organism evidence="1 2">
    <name type="scientific">Chitinophaga ginsengisegetis</name>
    <dbReference type="NCBI Taxonomy" id="393003"/>
    <lineage>
        <taxon>Bacteria</taxon>
        <taxon>Pseudomonadati</taxon>
        <taxon>Bacteroidota</taxon>
        <taxon>Chitinophagia</taxon>
        <taxon>Chitinophagales</taxon>
        <taxon>Chitinophagaceae</taxon>
        <taxon>Chitinophaga</taxon>
    </lineage>
</organism>
<accession>A0A1T5PAS3</accession>
<reference evidence="1 2" key="1">
    <citation type="submission" date="2017-02" db="EMBL/GenBank/DDBJ databases">
        <authorList>
            <person name="Peterson S.W."/>
        </authorList>
    </citation>
    <scope>NUCLEOTIDE SEQUENCE [LARGE SCALE GENOMIC DNA]</scope>
    <source>
        <strain evidence="1 2">DSM 18108</strain>
    </source>
</reference>
<dbReference type="PROSITE" id="PS51257">
    <property type="entry name" value="PROKAR_LIPOPROTEIN"/>
    <property type="match status" value="1"/>
</dbReference>